<comment type="caution">
    <text evidence="1">The sequence shown here is derived from an EMBL/GenBank/DDBJ whole genome shotgun (WGS) entry which is preliminary data.</text>
</comment>
<sequence>MSSQATDTTIFIGGVTFPTSRPHGFGLVVDRPSDAASEAVADDYLHEILLTDANRGSLLSLIETEGLIVCRNVHSTAPTYRKVRGKSSVSKLSQAEYYHHDGCSAPTKPRVVEIRCPHQAITRNIATAIAPLPAVIRAMVMKLPDALVADDLVEVRERFAANPDDYPAVETWDSIQGKVTRLARRELDAESCRQYFRQVDEMAGAYVLPWEMGESRLMLNSHADLTRTMQHRRAYQKPRLESEQNGSLVKRWPAEEVGDCKVCS</sequence>
<dbReference type="EMBL" id="SJPX01000006">
    <property type="protein sequence ID" value="TWU46726.1"/>
    <property type="molecule type" value="Genomic_DNA"/>
</dbReference>
<organism evidence="1 2">
    <name type="scientific">Rubripirellula reticaptiva</name>
    <dbReference type="NCBI Taxonomy" id="2528013"/>
    <lineage>
        <taxon>Bacteria</taxon>
        <taxon>Pseudomonadati</taxon>
        <taxon>Planctomycetota</taxon>
        <taxon>Planctomycetia</taxon>
        <taxon>Pirellulales</taxon>
        <taxon>Pirellulaceae</taxon>
        <taxon>Rubripirellula</taxon>
    </lineage>
</organism>
<dbReference type="AlphaFoldDB" id="A0A5C6EGL2"/>
<dbReference type="OrthoDB" id="8882685at2"/>
<evidence type="ECO:0000313" key="2">
    <source>
        <dbReference type="Proteomes" id="UP000317977"/>
    </source>
</evidence>
<proteinExistence type="predicted"/>
<gene>
    <name evidence="1" type="ORF">Poly59_56990</name>
</gene>
<keyword evidence="2" id="KW-1185">Reference proteome</keyword>
<reference evidence="1 2" key="1">
    <citation type="submission" date="2019-02" db="EMBL/GenBank/DDBJ databases">
        <title>Deep-cultivation of Planctomycetes and their phenomic and genomic characterization uncovers novel biology.</title>
        <authorList>
            <person name="Wiegand S."/>
            <person name="Jogler M."/>
            <person name="Boedeker C."/>
            <person name="Pinto D."/>
            <person name="Vollmers J."/>
            <person name="Rivas-Marin E."/>
            <person name="Kohn T."/>
            <person name="Peeters S.H."/>
            <person name="Heuer A."/>
            <person name="Rast P."/>
            <person name="Oberbeckmann S."/>
            <person name="Bunk B."/>
            <person name="Jeske O."/>
            <person name="Meyerdierks A."/>
            <person name="Storesund J.E."/>
            <person name="Kallscheuer N."/>
            <person name="Luecker S."/>
            <person name="Lage O.M."/>
            <person name="Pohl T."/>
            <person name="Merkel B.J."/>
            <person name="Hornburger P."/>
            <person name="Mueller R.-W."/>
            <person name="Bruemmer F."/>
            <person name="Labrenz M."/>
            <person name="Spormann A.M."/>
            <person name="Op Den Camp H."/>
            <person name="Overmann J."/>
            <person name="Amann R."/>
            <person name="Jetten M.S.M."/>
            <person name="Mascher T."/>
            <person name="Medema M.H."/>
            <person name="Devos D.P."/>
            <person name="Kaster A.-K."/>
            <person name="Ovreas L."/>
            <person name="Rohde M."/>
            <person name="Galperin M.Y."/>
            <person name="Jogler C."/>
        </authorList>
    </citation>
    <scope>NUCLEOTIDE SEQUENCE [LARGE SCALE GENOMIC DNA]</scope>
    <source>
        <strain evidence="1 2">Poly59</strain>
    </source>
</reference>
<dbReference type="RefSeq" id="WP_146537204.1">
    <property type="nucleotide sequence ID" value="NZ_SJPX01000006.1"/>
</dbReference>
<evidence type="ECO:0000313" key="1">
    <source>
        <dbReference type="EMBL" id="TWU46726.1"/>
    </source>
</evidence>
<name>A0A5C6EGL2_9BACT</name>
<dbReference type="Proteomes" id="UP000317977">
    <property type="component" value="Unassembled WGS sequence"/>
</dbReference>
<accession>A0A5C6EGL2</accession>
<protein>
    <submittedName>
        <fullName evidence="1">Uncharacterized protein</fullName>
    </submittedName>
</protein>